<dbReference type="Proteomes" id="UP001152888">
    <property type="component" value="Unassembled WGS sequence"/>
</dbReference>
<comment type="similarity">
    <text evidence="1">Belongs to the APC1 family.</text>
</comment>
<evidence type="ECO:0000259" key="9">
    <source>
        <dbReference type="Pfam" id="PF20518"/>
    </source>
</evidence>
<dbReference type="OrthoDB" id="26401at2759"/>
<keyword evidence="4" id="KW-0498">Mitosis</keyword>
<dbReference type="EMBL" id="CAKOFQ010006735">
    <property type="protein sequence ID" value="CAH1966636.1"/>
    <property type="molecule type" value="Genomic_DNA"/>
</dbReference>
<dbReference type="InterPro" id="IPR011989">
    <property type="entry name" value="ARM-like"/>
</dbReference>
<evidence type="ECO:0000259" key="8">
    <source>
        <dbReference type="Pfam" id="PF18122"/>
    </source>
</evidence>
<feature type="region of interest" description="Disordered" evidence="6">
    <location>
        <begin position="1"/>
        <end position="33"/>
    </location>
</feature>
<dbReference type="PANTHER" id="PTHR12827">
    <property type="entry name" value="MEIOTIC CHECKPOINT REGULATOR TSG24 FAMILY MEMBER"/>
    <property type="match status" value="1"/>
</dbReference>
<evidence type="ECO:0000256" key="4">
    <source>
        <dbReference type="ARBA" id="ARBA00022776"/>
    </source>
</evidence>
<dbReference type="GO" id="GO:0005680">
    <property type="term" value="C:anaphase-promoting complex"/>
    <property type="evidence" value="ECO:0007669"/>
    <property type="project" value="InterPro"/>
</dbReference>
<evidence type="ECO:0000256" key="3">
    <source>
        <dbReference type="ARBA" id="ARBA00022737"/>
    </source>
</evidence>
<accession>A0A9P0P0W1</accession>
<protein>
    <recommendedName>
        <fullName evidence="13">Anaphase-promoting complex subunit 1</fullName>
    </recommendedName>
</protein>
<evidence type="ECO:0000259" key="7">
    <source>
        <dbReference type="Pfam" id="PF12859"/>
    </source>
</evidence>
<proteinExistence type="inferred from homology"/>
<dbReference type="PANTHER" id="PTHR12827:SF3">
    <property type="entry name" value="ANAPHASE-PROMOTING COMPLEX SUBUNIT 1"/>
    <property type="match status" value="1"/>
</dbReference>
<name>A0A9P0P0W1_ACAOB</name>
<evidence type="ECO:0000313" key="11">
    <source>
        <dbReference type="EMBL" id="CAH1966636.1"/>
    </source>
</evidence>
<keyword evidence="12" id="KW-1185">Reference proteome</keyword>
<dbReference type="InterPro" id="IPR048971">
    <property type="entry name" value="Apc1_3rd"/>
</dbReference>
<evidence type="ECO:0000256" key="2">
    <source>
        <dbReference type="ARBA" id="ARBA00022618"/>
    </source>
</evidence>
<evidence type="ECO:0000256" key="5">
    <source>
        <dbReference type="ARBA" id="ARBA00023306"/>
    </source>
</evidence>
<feature type="region of interest" description="Disordered" evidence="6">
    <location>
        <begin position="71"/>
        <end position="90"/>
    </location>
</feature>
<dbReference type="InterPro" id="IPR041221">
    <property type="entry name" value="APC1_C"/>
</dbReference>
<feature type="domain" description="Anaphase-promoting complex subunit 1 middle" evidence="9">
    <location>
        <begin position="750"/>
        <end position="1039"/>
    </location>
</feature>
<dbReference type="InterPro" id="IPR049255">
    <property type="entry name" value="Apc1_N"/>
</dbReference>
<evidence type="ECO:0000313" key="12">
    <source>
        <dbReference type="Proteomes" id="UP001152888"/>
    </source>
</evidence>
<dbReference type="GO" id="GO:0070979">
    <property type="term" value="P:protein K11-linked ubiquitination"/>
    <property type="evidence" value="ECO:0007669"/>
    <property type="project" value="TreeGrafter"/>
</dbReference>
<organism evidence="11 12">
    <name type="scientific">Acanthoscelides obtectus</name>
    <name type="common">Bean weevil</name>
    <name type="synonym">Bruchus obtectus</name>
    <dbReference type="NCBI Taxonomy" id="200917"/>
    <lineage>
        <taxon>Eukaryota</taxon>
        <taxon>Metazoa</taxon>
        <taxon>Ecdysozoa</taxon>
        <taxon>Arthropoda</taxon>
        <taxon>Hexapoda</taxon>
        <taxon>Insecta</taxon>
        <taxon>Pterygota</taxon>
        <taxon>Neoptera</taxon>
        <taxon>Endopterygota</taxon>
        <taxon>Coleoptera</taxon>
        <taxon>Polyphaga</taxon>
        <taxon>Cucujiformia</taxon>
        <taxon>Chrysomeloidea</taxon>
        <taxon>Chrysomelidae</taxon>
        <taxon>Bruchinae</taxon>
        <taxon>Bruchini</taxon>
        <taxon>Acanthoscelides</taxon>
    </lineage>
</organism>
<feature type="region of interest" description="Disordered" evidence="6">
    <location>
        <begin position="742"/>
        <end position="762"/>
    </location>
</feature>
<evidence type="ECO:0008006" key="13">
    <source>
        <dbReference type="Google" id="ProtNLM"/>
    </source>
</evidence>
<keyword evidence="3" id="KW-0677">Repeat</keyword>
<feature type="domain" description="Anaphase-promoting complex subunit 1 N-terminal" evidence="7">
    <location>
        <begin position="157"/>
        <end position="276"/>
    </location>
</feature>
<comment type="caution">
    <text evidence="11">The sequence shown here is derived from an EMBL/GenBank/DDBJ whole genome shotgun (WGS) entry which is preliminary data.</text>
</comment>
<feature type="domain" description="Anaphase-promoting complex subunit 1 beta-sandwich" evidence="10">
    <location>
        <begin position="1683"/>
        <end position="1763"/>
    </location>
</feature>
<dbReference type="Pfam" id="PF12859">
    <property type="entry name" value="ANAPC1"/>
    <property type="match status" value="1"/>
</dbReference>
<evidence type="ECO:0000256" key="6">
    <source>
        <dbReference type="SAM" id="MobiDB-lite"/>
    </source>
</evidence>
<dbReference type="GO" id="GO:0051301">
    <property type="term" value="P:cell division"/>
    <property type="evidence" value="ECO:0007669"/>
    <property type="project" value="UniProtKB-KW"/>
</dbReference>
<dbReference type="InterPro" id="IPR024990">
    <property type="entry name" value="Apc1"/>
</dbReference>
<dbReference type="FunFam" id="1.25.10.10:FF:000747">
    <property type="entry name" value="Shattered"/>
    <property type="match status" value="1"/>
</dbReference>
<dbReference type="InterPro" id="IPR046794">
    <property type="entry name" value="Apc1_MidN"/>
</dbReference>
<evidence type="ECO:0000259" key="10">
    <source>
        <dbReference type="Pfam" id="PF21282"/>
    </source>
</evidence>
<keyword evidence="2" id="KW-0132">Cell division</keyword>
<feature type="compositionally biased region" description="Polar residues" evidence="6">
    <location>
        <begin position="752"/>
        <end position="762"/>
    </location>
</feature>
<dbReference type="Pfam" id="PF20518">
    <property type="entry name" value="Apc1_MidN"/>
    <property type="match status" value="1"/>
</dbReference>
<feature type="compositionally biased region" description="Basic and acidic residues" evidence="6">
    <location>
        <begin position="74"/>
        <end position="83"/>
    </location>
</feature>
<gene>
    <name evidence="11" type="ORF">ACAOBT_LOCUS6941</name>
</gene>
<evidence type="ECO:0000256" key="1">
    <source>
        <dbReference type="ARBA" id="ARBA00010547"/>
    </source>
</evidence>
<dbReference type="GO" id="GO:0007091">
    <property type="term" value="P:metaphase/anaphase transition of mitotic cell cycle"/>
    <property type="evidence" value="ECO:0007669"/>
    <property type="project" value="TreeGrafter"/>
</dbReference>
<sequence length="1986" mass="222999">MIAASNPQEFVPRGRQQAARHPGPVVFPETTKPFDENELLSNKLKKVSIADTSQTEWWTLRKCKTNATEEIPYESEKTEDNYRSSDSSYKPRYSDALDESLSFKTTADVSFNKYGKRLSDTNTSKANKRMSVGTEHKNECKLSQHLPAFKARPDPNYMEEELYVKGHTVIWSQGIVNNYDDLDNGRKTICCYTLPAPIQQAVWCTFYCEKPVLDGSMMHLSGDAAIGTPMEAICICDSHNIKVFNPKGEDFAVALPFNIRKLWSTKYGIFIEKGHESFPKESLYKAPATLYSLSFPLDDICPVAMNQSGNMFVLNNNDITLVYTNENPSICMVYDTTSRQHSVYRIRKLKPEECDFKDRMTENLSVSHSHKLKSRLSIWDNVVNSQNAIPPSPCNAKPSTLSIHVPATRPQSSMAVMSRCQSLTPTSMDSPWIDRQPKINVSVKTPAADKSFFDYSKTVSYLRTNPTICLDFLWIDNYSVQDSNVAGPASRVFLVDDFMGQKYLCYIVDSRCQLSMVKIDVSCSNISFGMLTSIGAKDAVPIPNLHMFAILEHNGNVSLYSGLTVVGKLYIAGTLVQHMPSPYIMRNVQQFSSSPYPRRSSLLPHLKTPDLKFEEHLLSPVLPTGSAPLTKHVKLHMPAENDNQKTYIAGLMDAVDNRITLKYSDGTYYRVTLPILASSSLIENCILALRQILQKDSAMTFLARWYALRNNIGMQNITKYQEWEMFCGLLYELLGYDDEQSTESSQKDIPMTPSSCPKKQKYSTGTDKDWEYLLNSETSVCNGALDQDLKIKLNKPESKRESNEFGMNPRGALFPYIRLIHFSLHLLYEEMKLNTLHSEDLSMLIKFLNRLAVDLGLNEYNLMYWSDFPDEVLCVLCEPRIPSNELKNIHFWPSIPDTPVNIMKYVYELFKGKKLAPYPYLPNVNVRSRNIVQLCGLLTMDKGHSELLSNSFVKDVIGGSGDGSGVPTTPLCHSHRGDSSNVELAIMFMVDTKIDTSYLETLPVGIYFVIYNALWSCRENPPSDWPAEAYHLLCREDLAAQAMKIEKEKHESPHELLGMYSNTQLEDVMPGIRADSMKMDGMEDIENSLTKLRFSEDVRVSEARKMLQSSKPVPIVLQQSPDISDHDFIEEQEKHLYGICIRTMALPVGRGMFTLRTATPVITEPLPAPLLCLTGKAPPRGTTIELNHIDTPTNMNLWPLFHNGVANGLRVTPDAHNIDNSWIILNKSMWGNEPQVEHAGFLLALGLNGHLKNLVYNSTFSYLEKAHEMTSVGILLGLSAAFRGTCNPSLTKTLAIHVEALLPPTSMELDIAQTIQVAGMLGIGLVYQGSAHRHITEVLLSEIGRPPGPEMENSLDRESYSLAAGLALGLVVLKHGGQPAGLSDLNVPDTLHYYMVGGNKRALTGSQKDKYKTSSFQIREGSSVNLDVTAPGATLALGLMYLGTGNKAVADWMSPPVTQYLLDFVRPDFLLLRVLSRSLILWDDIQPTKAWVESQVPPTIKRFSMVEPNHAYEVDYEAMNQAYCNIVAGACFALGLRYAGTSDENAFSTLLHYCHMFTSLTAKSIAELAGKSTIETCLNVVILSASAVMAGTGNLEIMRLIRHLRRRVGVSNSPIVTYGSHLALHMALGLLFLGGGRYTLSNSPESIAALICAFYPKFPTHSNDNRYHLQAFRHLYVLAVEARLIIPKEVESDEICYANLRIVKLDGTAMNTKVPNIIPDLKTLAKVAVDDERYWPVVFERGKNWDLLQNILSSTGYIEVKQRAGCLSYISDKFGYHSQLARTLTHSEVVPWNPSPNSIIYFTSDKSIKLFCKHLLLDHAGEILCENEQRLKRVLTKITYDAVVKDKLVVIPVYMWLAKFVEKLPTSPDSLAIWQYKIIDSQISMNKFANLISKEMILTLQQEIARVLNTWDDELKQLLCKYLTGKSFCDNITSTVLLKKMATYVVFHDMPYNVGTDSSETLELFIRLHDLGLCTRTVEKIIRAAI</sequence>
<dbReference type="Pfam" id="PF21282">
    <property type="entry name" value="APC1_3rd"/>
    <property type="match status" value="1"/>
</dbReference>
<dbReference type="GO" id="GO:0060090">
    <property type="term" value="F:molecular adaptor activity"/>
    <property type="evidence" value="ECO:0007669"/>
    <property type="project" value="TreeGrafter"/>
</dbReference>
<feature type="domain" description="Anaphase-promoting complex subunit 1 C-terminal" evidence="8">
    <location>
        <begin position="1800"/>
        <end position="1951"/>
    </location>
</feature>
<dbReference type="Pfam" id="PF18122">
    <property type="entry name" value="APC1_C"/>
    <property type="match status" value="1"/>
</dbReference>
<keyword evidence="5" id="KW-0131">Cell cycle</keyword>
<reference evidence="11" key="1">
    <citation type="submission" date="2022-03" db="EMBL/GenBank/DDBJ databases">
        <authorList>
            <person name="Sayadi A."/>
        </authorList>
    </citation>
    <scope>NUCLEOTIDE SEQUENCE</scope>
</reference>
<dbReference type="GO" id="GO:0031145">
    <property type="term" value="P:anaphase-promoting complex-dependent catabolic process"/>
    <property type="evidence" value="ECO:0007669"/>
    <property type="project" value="TreeGrafter"/>
</dbReference>
<dbReference type="Gene3D" id="1.25.10.10">
    <property type="entry name" value="Leucine-rich Repeat Variant"/>
    <property type="match status" value="2"/>
</dbReference>